<accession>A0A383C4Y1</accession>
<organism evidence="2">
    <name type="scientific">marine metagenome</name>
    <dbReference type="NCBI Taxonomy" id="408172"/>
    <lineage>
        <taxon>unclassified sequences</taxon>
        <taxon>metagenomes</taxon>
        <taxon>ecological metagenomes</taxon>
    </lineage>
</organism>
<sequence>MRHTVKVLSYLLISSIVTSLVFAGDKKTEEELLKDKQMKQGGVELIPPRLDADLMPNQEKASEENNLFLRATSKPYSGFLGNVVTPKQKQYPESTEGTVLELLDNWDNIPPEDLAVAQEKLTIILNSLSYEELKYFSKYTTNSQVESAFYQSWLTTQRSGQPGIGLSRSTGAESEPNNNKSSANAVSADTTLGYITAYDEDWYSITVNSGSDWVISTHASSGSDNVGDTKLYLY</sequence>
<feature type="compositionally biased region" description="Polar residues" evidence="1">
    <location>
        <begin position="167"/>
        <end position="176"/>
    </location>
</feature>
<proteinExistence type="predicted"/>
<protein>
    <submittedName>
        <fullName evidence="2">Uncharacterized protein</fullName>
    </submittedName>
</protein>
<evidence type="ECO:0000256" key="1">
    <source>
        <dbReference type="SAM" id="MobiDB-lite"/>
    </source>
</evidence>
<dbReference type="AlphaFoldDB" id="A0A383C4Y1"/>
<evidence type="ECO:0000313" key="2">
    <source>
        <dbReference type="EMBL" id="SVE27109.1"/>
    </source>
</evidence>
<gene>
    <name evidence="2" type="ORF">METZ01_LOCUS479963</name>
</gene>
<dbReference type="Gene3D" id="2.60.120.380">
    <property type="match status" value="1"/>
</dbReference>
<feature type="non-terminal residue" evidence="2">
    <location>
        <position position="234"/>
    </location>
</feature>
<reference evidence="2" key="1">
    <citation type="submission" date="2018-05" db="EMBL/GenBank/DDBJ databases">
        <authorList>
            <person name="Lanie J.A."/>
            <person name="Ng W.-L."/>
            <person name="Kazmierczak K.M."/>
            <person name="Andrzejewski T.M."/>
            <person name="Davidsen T.M."/>
            <person name="Wayne K.J."/>
            <person name="Tettelin H."/>
            <person name="Glass J.I."/>
            <person name="Rusch D."/>
            <person name="Podicherti R."/>
            <person name="Tsui H.-C.T."/>
            <person name="Winkler M.E."/>
        </authorList>
    </citation>
    <scope>NUCLEOTIDE SEQUENCE</scope>
</reference>
<name>A0A383C4Y1_9ZZZZ</name>
<feature type="region of interest" description="Disordered" evidence="1">
    <location>
        <begin position="161"/>
        <end position="184"/>
    </location>
</feature>
<dbReference type="EMBL" id="UINC01205776">
    <property type="protein sequence ID" value="SVE27109.1"/>
    <property type="molecule type" value="Genomic_DNA"/>
</dbReference>